<accession>A0ABV2K5M3</accession>
<comment type="caution">
    <text evidence="1">The sequence shown here is derived from an EMBL/GenBank/DDBJ whole genome shotgun (WGS) entry which is preliminary data.</text>
</comment>
<organism evidence="1 2">
    <name type="scientific">Sporosarcina psychrophila</name>
    <name type="common">Bacillus psychrophilus</name>
    <dbReference type="NCBI Taxonomy" id="1476"/>
    <lineage>
        <taxon>Bacteria</taxon>
        <taxon>Bacillati</taxon>
        <taxon>Bacillota</taxon>
        <taxon>Bacilli</taxon>
        <taxon>Bacillales</taxon>
        <taxon>Caryophanaceae</taxon>
        <taxon>Sporosarcina</taxon>
    </lineage>
</organism>
<dbReference type="EMBL" id="JBEPME010000001">
    <property type="protein sequence ID" value="MET3656385.1"/>
    <property type="molecule type" value="Genomic_DNA"/>
</dbReference>
<reference evidence="1 2" key="1">
    <citation type="submission" date="2024-06" db="EMBL/GenBank/DDBJ databases">
        <title>Sorghum-associated microbial communities from plants grown in Nebraska, USA.</title>
        <authorList>
            <person name="Schachtman D."/>
        </authorList>
    </citation>
    <scope>NUCLEOTIDE SEQUENCE [LARGE SCALE GENOMIC DNA]</scope>
    <source>
        <strain evidence="1 2">1288</strain>
    </source>
</reference>
<name>A0ABV2K5M3_SPOPS</name>
<dbReference type="Proteomes" id="UP001549104">
    <property type="component" value="Unassembled WGS sequence"/>
</dbReference>
<proteinExistence type="predicted"/>
<keyword evidence="2" id="KW-1185">Reference proteome</keyword>
<protein>
    <submittedName>
        <fullName evidence="1">Uncharacterized protein</fullName>
    </submittedName>
</protein>
<evidence type="ECO:0000313" key="1">
    <source>
        <dbReference type="EMBL" id="MET3656385.1"/>
    </source>
</evidence>
<gene>
    <name evidence="1" type="ORF">ABIC55_001469</name>
</gene>
<evidence type="ECO:0000313" key="2">
    <source>
        <dbReference type="Proteomes" id="UP001549104"/>
    </source>
</evidence>
<dbReference type="RefSeq" id="WP_354312628.1">
    <property type="nucleotide sequence ID" value="NZ_JBEPME010000001.1"/>
</dbReference>
<sequence>MFGNGYEYNVGTESVSIKIGGETKNKLIYRYYAGSKSVMVWDLNKINETHKVIKELGFLLKGNEFSSAISKSKTTGNTIDIKGTSIFHAGDNLTIKW</sequence>